<evidence type="ECO:0000256" key="1">
    <source>
        <dbReference type="SAM" id="Phobius"/>
    </source>
</evidence>
<evidence type="ECO:0000313" key="3">
    <source>
        <dbReference type="Proteomes" id="UP000664658"/>
    </source>
</evidence>
<feature type="transmembrane region" description="Helical" evidence="1">
    <location>
        <begin position="93"/>
        <end position="112"/>
    </location>
</feature>
<comment type="caution">
    <text evidence="2">The sequence shown here is derived from an EMBL/GenBank/DDBJ whole genome shotgun (WGS) entry which is preliminary data.</text>
</comment>
<gene>
    <name evidence="2" type="ORF">J2R62_09590</name>
</gene>
<dbReference type="Proteomes" id="UP000664658">
    <property type="component" value="Unassembled WGS sequence"/>
</dbReference>
<dbReference type="Pfam" id="PF05656">
    <property type="entry name" value="DUF805"/>
    <property type="match status" value="1"/>
</dbReference>
<dbReference type="InterPro" id="IPR008523">
    <property type="entry name" value="DUF805"/>
</dbReference>
<feature type="transmembrane region" description="Helical" evidence="1">
    <location>
        <begin position="70"/>
        <end position="87"/>
    </location>
</feature>
<name>A0A8I1W6N3_PLESH</name>
<keyword evidence="1" id="KW-0472">Membrane</keyword>
<dbReference type="GO" id="GO:0005886">
    <property type="term" value="C:plasma membrane"/>
    <property type="evidence" value="ECO:0007669"/>
    <property type="project" value="TreeGrafter"/>
</dbReference>
<dbReference type="AlphaFoldDB" id="A0A8I1W6N3"/>
<evidence type="ECO:0000313" key="2">
    <source>
        <dbReference type="EMBL" id="MBO1108473.1"/>
    </source>
</evidence>
<sequence length="137" mass="15477">MPISTWLFSFQGRLDRRGFWLGIAVCLLLLMLGTALLSAYPLLRDAWVLVLLWPLLAVISKRLHDRGKPAGFSALLLIPILFPGLAPHVTDPFWQWAIARFMPLFVLVVLLLDCGVFRGQPQANRFGDLPTAIRWRG</sequence>
<dbReference type="EMBL" id="JAFNAA010000009">
    <property type="protein sequence ID" value="MBO1108473.1"/>
    <property type="molecule type" value="Genomic_DNA"/>
</dbReference>
<dbReference type="PANTHER" id="PTHR34980">
    <property type="entry name" value="INNER MEMBRANE PROTEIN-RELATED-RELATED"/>
    <property type="match status" value="1"/>
</dbReference>
<organism evidence="2 3">
    <name type="scientific">Plesiomonas shigelloides</name>
    <name type="common">Aeromonas shigelloides</name>
    <dbReference type="NCBI Taxonomy" id="703"/>
    <lineage>
        <taxon>Bacteria</taxon>
        <taxon>Pseudomonadati</taxon>
        <taxon>Pseudomonadota</taxon>
        <taxon>Gammaproteobacteria</taxon>
        <taxon>Enterobacterales</taxon>
        <taxon>Enterobacteriaceae</taxon>
        <taxon>Plesiomonas</taxon>
    </lineage>
</organism>
<feature type="transmembrane region" description="Helical" evidence="1">
    <location>
        <begin position="46"/>
        <end position="63"/>
    </location>
</feature>
<keyword evidence="1" id="KW-1133">Transmembrane helix</keyword>
<protein>
    <submittedName>
        <fullName evidence="2">DUF805 domain-containing protein</fullName>
    </submittedName>
</protein>
<dbReference type="PANTHER" id="PTHR34980:SF1">
    <property type="entry name" value="INNER MEMBRANE PROTEIN"/>
    <property type="match status" value="1"/>
</dbReference>
<dbReference type="RefSeq" id="WP_116546145.1">
    <property type="nucleotide sequence ID" value="NZ_JAACNG020000010.1"/>
</dbReference>
<reference evidence="2" key="1">
    <citation type="submission" date="2021-03" db="EMBL/GenBank/DDBJ databases">
        <title>Plesiomonas shigelloides zfcc0051, isolated from zebrafish feces.</title>
        <authorList>
            <person name="Vanderhoek Z."/>
            <person name="Gaulke C."/>
        </authorList>
    </citation>
    <scope>NUCLEOTIDE SEQUENCE</scope>
    <source>
        <strain evidence="2">Zfcc0051</strain>
    </source>
</reference>
<accession>A0A8I1W6N3</accession>
<proteinExistence type="predicted"/>
<feature type="transmembrane region" description="Helical" evidence="1">
    <location>
        <begin position="20"/>
        <end position="40"/>
    </location>
</feature>
<keyword evidence="1" id="KW-0812">Transmembrane</keyword>